<keyword evidence="4" id="KW-1185">Reference proteome</keyword>
<dbReference type="Pfam" id="PF00814">
    <property type="entry name" value="TsaD"/>
    <property type="match status" value="1"/>
</dbReference>
<evidence type="ECO:0000313" key="3">
    <source>
        <dbReference type="EMBL" id="ODN72140.1"/>
    </source>
</evidence>
<feature type="region of interest" description="Disordered" evidence="1">
    <location>
        <begin position="173"/>
        <end position="196"/>
    </location>
</feature>
<protein>
    <submittedName>
        <fullName evidence="3">tRNA threonylcarbamoyladenosine biosynthesis protein TsaB</fullName>
    </submittedName>
</protein>
<dbReference type="PATRIC" id="fig|1439726.3.peg.573"/>
<dbReference type="Proteomes" id="UP000094622">
    <property type="component" value="Unassembled WGS sequence"/>
</dbReference>
<dbReference type="EMBL" id="MCRJ01000007">
    <property type="protein sequence ID" value="ODN72140.1"/>
    <property type="molecule type" value="Genomic_DNA"/>
</dbReference>
<dbReference type="GO" id="GO:0005829">
    <property type="term" value="C:cytosol"/>
    <property type="evidence" value="ECO:0007669"/>
    <property type="project" value="TreeGrafter"/>
</dbReference>
<name>A0A1E3H741_9HYPH</name>
<evidence type="ECO:0000259" key="2">
    <source>
        <dbReference type="Pfam" id="PF00814"/>
    </source>
</evidence>
<dbReference type="GO" id="GO:0002949">
    <property type="term" value="P:tRNA threonylcarbamoyladenosine modification"/>
    <property type="evidence" value="ECO:0007669"/>
    <property type="project" value="InterPro"/>
</dbReference>
<gene>
    <name evidence="3" type="primary">tsaB</name>
    <name evidence="3" type="ORF">A6302_00544</name>
</gene>
<organism evidence="3 4">
    <name type="scientific">Methylobrevis pamukkalensis</name>
    <dbReference type="NCBI Taxonomy" id="1439726"/>
    <lineage>
        <taxon>Bacteria</taxon>
        <taxon>Pseudomonadati</taxon>
        <taxon>Pseudomonadota</taxon>
        <taxon>Alphaproteobacteria</taxon>
        <taxon>Hyphomicrobiales</taxon>
        <taxon>Pleomorphomonadaceae</taxon>
        <taxon>Methylobrevis</taxon>
    </lineage>
</organism>
<dbReference type="InterPro" id="IPR043129">
    <property type="entry name" value="ATPase_NBD"/>
</dbReference>
<comment type="caution">
    <text evidence="3">The sequence shown here is derived from an EMBL/GenBank/DDBJ whole genome shotgun (WGS) entry which is preliminary data.</text>
</comment>
<dbReference type="PANTHER" id="PTHR11735">
    <property type="entry name" value="TRNA N6-ADENOSINE THREONYLCARBAMOYLTRANSFERASE"/>
    <property type="match status" value="1"/>
</dbReference>
<proteinExistence type="predicted"/>
<dbReference type="InterPro" id="IPR000905">
    <property type="entry name" value="Gcp-like_dom"/>
</dbReference>
<sequence length="205" mass="21066">MLRSEPLARGHGERLFAMIAEVLDEAGVTLADVDRFAVTTGPGSFTGIRIGLAAARGFGLALKRPVVGIGTLAALARSFEDRPSGPVVSVVDARKGEVYMAVHAAGGMEMVAPFVATAEVALAHVPPDTALLIGSGAPLLVHAATCAGQRVPPHLARSGPDVLALARLGLAAPAPARPPAPVYVRPPDAKPSRRPSLLAALEFDR</sequence>
<dbReference type="NCBIfam" id="TIGR03725">
    <property type="entry name" value="T6A_YeaZ"/>
    <property type="match status" value="1"/>
</dbReference>
<feature type="domain" description="Gcp-like" evidence="2">
    <location>
        <begin position="8"/>
        <end position="102"/>
    </location>
</feature>
<dbReference type="PANTHER" id="PTHR11735:SF11">
    <property type="entry name" value="TRNA THREONYLCARBAMOYLADENOSINE BIOSYNTHESIS PROTEIN TSAB"/>
    <property type="match status" value="1"/>
</dbReference>
<dbReference type="AlphaFoldDB" id="A0A1E3H741"/>
<dbReference type="SUPFAM" id="SSF53067">
    <property type="entry name" value="Actin-like ATPase domain"/>
    <property type="match status" value="2"/>
</dbReference>
<accession>A0A1E3H741</accession>
<dbReference type="Gene3D" id="3.30.420.40">
    <property type="match status" value="2"/>
</dbReference>
<evidence type="ECO:0000256" key="1">
    <source>
        <dbReference type="SAM" id="MobiDB-lite"/>
    </source>
</evidence>
<dbReference type="InterPro" id="IPR022496">
    <property type="entry name" value="T6A_TsaB"/>
</dbReference>
<reference evidence="3 4" key="1">
    <citation type="submission" date="2016-07" db="EMBL/GenBank/DDBJ databases">
        <title>Draft Genome Sequence of Methylobrevis pamukkalensis PK2.</title>
        <authorList>
            <person name="Vasilenko O.V."/>
            <person name="Doronina N.V."/>
            <person name="Shmareva M.N."/>
            <person name="Tarlachkov S.V."/>
            <person name="Mustakhimov I."/>
            <person name="Trotsenko Y.A."/>
        </authorList>
    </citation>
    <scope>NUCLEOTIDE SEQUENCE [LARGE SCALE GENOMIC DNA]</scope>
    <source>
        <strain evidence="3 4">PK2</strain>
    </source>
</reference>
<evidence type="ECO:0000313" key="4">
    <source>
        <dbReference type="Proteomes" id="UP000094622"/>
    </source>
</evidence>